<evidence type="ECO:0000313" key="15">
    <source>
        <dbReference type="EMBL" id="SDC82453.1"/>
    </source>
</evidence>
<dbReference type="Pfam" id="PF22776">
    <property type="entry name" value="K_trans_C"/>
    <property type="match status" value="1"/>
</dbReference>
<keyword evidence="5 12" id="KW-0633">Potassium transport</keyword>
<dbReference type="GO" id="GO:0005886">
    <property type="term" value="C:plasma membrane"/>
    <property type="evidence" value="ECO:0007669"/>
    <property type="project" value="UniProtKB-SubCell"/>
</dbReference>
<feature type="domain" description="K+ potassium transporter C-terminal" evidence="14">
    <location>
        <begin position="480"/>
        <end position="631"/>
    </location>
</feature>
<evidence type="ECO:0000259" key="13">
    <source>
        <dbReference type="Pfam" id="PF02705"/>
    </source>
</evidence>
<evidence type="ECO:0000256" key="11">
    <source>
        <dbReference type="ARBA" id="ARBA00023136"/>
    </source>
</evidence>
<keyword evidence="3 12" id="KW-0813">Transport</keyword>
<dbReference type="InterPro" id="IPR003855">
    <property type="entry name" value="K+_transporter"/>
</dbReference>
<feature type="transmembrane region" description="Helical" evidence="12">
    <location>
        <begin position="369"/>
        <end position="391"/>
    </location>
</feature>
<accession>A0A1G6PQJ6</accession>
<evidence type="ECO:0000256" key="5">
    <source>
        <dbReference type="ARBA" id="ARBA00022538"/>
    </source>
</evidence>
<dbReference type="AlphaFoldDB" id="A0A1G6PQJ6"/>
<keyword evidence="9 12" id="KW-1133">Transmembrane helix</keyword>
<keyword evidence="16" id="KW-1185">Reference proteome</keyword>
<dbReference type="InterPro" id="IPR023051">
    <property type="entry name" value="Kup"/>
</dbReference>
<dbReference type="GO" id="GO:0015293">
    <property type="term" value="F:symporter activity"/>
    <property type="evidence" value="ECO:0007669"/>
    <property type="project" value="UniProtKB-UniRule"/>
</dbReference>
<keyword evidence="6 12" id="KW-0812">Transmembrane</keyword>
<comment type="function">
    <text evidence="12">Transport of potassium into the cell. Likely operates as a K(+):H(+) symporter.</text>
</comment>
<evidence type="ECO:0000256" key="1">
    <source>
        <dbReference type="ARBA" id="ARBA00004141"/>
    </source>
</evidence>
<evidence type="ECO:0000256" key="4">
    <source>
        <dbReference type="ARBA" id="ARBA00022475"/>
    </source>
</evidence>
<dbReference type="Pfam" id="PF02705">
    <property type="entry name" value="K_trans"/>
    <property type="match status" value="1"/>
</dbReference>
<feature type="transmembrane region" description="Helical" evidence="12">
    <location>
        <begin position="343"/>
        <end position="363"/>
    </location>
</feature>
<dbReference type="EMBL" id="FMYH01000004">
    <property type="protein sequence ID" value="SDC82453.1"/>
    <property type="molecule type" value="Genomic_DNA"/>
</dbReference>
<organism evidence="15 16">
    <name type="scientific">Sanguibacter gelidistatuariae</name>
    <dbReference type="NCBI Taxonomy" id="1814289"/>
    <lineage>
        <taxon>Bacteria</taxon>
        <taxon>Bacillati</taxon>
        <taxon>Actinomycetota</taxon>
        <taxon>Actinomycetes</taxon>
        <taxon>Micrococcales</taxon>
        <taxon>Sanguibacteraceae</taxon>
        <taxon>Sanguibacter</taxon>
    </lineage>
</organism>
<evidence type="ECO:0000256" key="8">
    <source>
        <dbReference type="ARBA" id="ARBA00022958"/>
    </source>
</evidence>
<dbReference type="PANTHER" id="PTHR30540:SF79">
    <property type="entry name" value="LOW AFFINITY POTASSIUM TRANSPORT SYSTEM PROTEIN KUP"/>
    <property type="match status" value="1"/>
</dbReference>
<feature type="transmembrane region" description="Helical" evidence="12">
    <location>
        <begin position="295"/>
        <end position="318"/>
    </location>
</feature>
<dbReference type="HAMAP" id="MF_01522">
    <property type="entry name" value="Kup"/>
    <property type="match status" value="1"/>
</dbReference>
<name>A0A1G6PQJ6_9MICO</name>
<dbReference type="InterPro" id="IPR053951">
    <property type="entry name" value="K_trans_N"/>
</dbReference>
<feature type="transmembrane region" description="Helical" evidence="12">
    <location>
        <begin position="428"/>
        <end position="447"/>
    </location>
</feature>
<feature type="transmembrane region" description="Helical" evidence="12">
    <location>
        <begin position="53"/>
        <end position="74"/>
    </location>
</feature>
<comment type="catalytic activity">
    <reaction evidence="12">
        <text>K(+)(in) + H(+)(in) = K(+)(out) + H(+)(out)</text>
        <dbReference type="Rhea" id="RHEA:28490"/>
        <dbReference type="ChEBI" id="CHEBI:15378"/>
        <dbReference type="ChEBI" id="CHEBI:29103"/>
    </reaction>
</comment>
<keyword evidence="10 12" id="KW-0406">Ion transport</keyword>
<comment type="subcellular location">
    <subcellularLocation>
        <location evidence="12">Cell membrane</location>
        <topology evidence="12">Multi-pass membrane protein</topology>
    </subcellularLocation>
    <subcellularLocation>
        <location evidence="1">Membrane</location>
        <topology evidence="1">Multi-pass membrane protein</topology>
    </subcellularLocation>
</comment>
<comment type="similarity">
    <text evidence="2 12">Belongs to the HAK/KUP transporter (TC 2.A.72) family.</text>
</comment>
<dbReference type="InterPro" id="IPR053952">
    <property type="entry name" value="K_trans_C"/>
</dbReference>
<feature type="transmembrane region" description="Helical" evidence="12">
    <location>
        <begin position="104"/>
        <end position="125"/>
    </location>
</feature>
<evidence type="ECO:0000256" key="9">
    <source>
        <dbReference type="ARBA" id="ARBA00022989"/>
    </source>
</evidence>
<feature type="transmembrane region" description="Helical" evidence="12">
    <location>
        <begin position="403"/>
        <end position="422"/>
    </location>
</feature>
<protein>
    <recommendedName>
        <fullName evidence="12">Probable potassium transport system protein Kup</fullName>
    </recommendedName>
</protein>
<evidence type="ECO:0000313" key="16">
    <source>
        <dbReference type="Proteomes" id="UP000199039"/>
    </source>
</evidence>
<feature type="transmembrane region" description="Helical" evidence="12">
    <location>
        <begin position="207"/>
        <end position="231"/>
    </location>
</feature>
<evidence type="ECO:0000256" key="2">
    <source>
        <dbReference type="ARBA" id="ARBA00007019"/>
    </source>
</evidence>
<evidence type="ECO:0000256" key="12">
    <source>
        <dbReference type="HAMAP-Rule" id="MF_01522"/>
    </source>
</evidence>
<keyword evidence="4 12" id="KW-1003">Cell membrane</keyword>
<evidence type="ECO:0000256" key="6">
    <source>
        <dbReference type="ARBA" id="ARBA00022692"/>
    </source>
</evidence>
<proteinExistence type="inferred from homology"/>
<dbReference type="Proteomes" id="UP000199039">
    <property type="component" value="Unassembled WGS sequence"/>
</dbReference>
<feature type="transmembrane region" description="Helical" evidence="12">
    <location>
        <begin position="12"/>
        <end position="33"/>
    </location>
</feature>
<sequence>MEVPAGRAPTVGAVAVVGALGVVFGDIGTSPLYAAAAVVATAKKAGVGVDRTFVFGMTSTILWSLTLVVSVLYVRFFLRADNEGEGGLLALLGLLRRQIGRRGAATAFTVLGMLGAAMFLGDSVITPAISVLSAVEGLEVVEPSLARLVVPAALVILAGLFLVERLGTGAIGRFFGPVMVLWFAVIAACGVRGVVETPEVLVSLSPHWVVLFFLDHPGAAFLSLGAVVLAVTGAEALYADLGHFGRRAIARAWVFVVFPALALSYLGQAGHMLVAQDAAGNPFFSLVPDPVKVPVVILATLATVIASQSVVSGAFSVVHQSGRLGVLPTLRTVHTSAANSRQIYLPAVNALLAVMVLLVVLLFRSSVALASAYGIAVTLTISITTVVYLAYGWTSRRRITGRLVVAGSILVVVLVFLVANLAKVGSGGWLPLTIGVVVFVTMATWWMGQRQVNRGRLALETTVQRVEDVLEAHHSVTRTPGTAIFLSRHGGIVPLALRSMVEQNHALQRHVLIVSWTTVDRPLVPANERFEVAAMGDEGVVLVTVTYGFRERPRIRRLLDQVKSAEPEVMRGVNLGTATYFVSLSVPQYSSRSRMPRWSQRLFLGLFRLVPDPVETLDLPRQRTIVIGRDIPL</sequence>
<evidence type="ECO:0000256" key="7">
    <source>
        <dbReference type="ARBA" id="ARBA00022847"/>
    </source>
</evidence>
<evidence type="ECO:0000259" key="14">
    <source>
        <dbReference type="Pfam" id="PF22776"/>
    </source>
</evidence>
<feature type="transmembrane region" description="Helical" evidence="12">
    <location>
        <begin position="175"/>
        <end position="195"/>
    </location>
</feature>
<evidence type="ECO:0000256" key="3">
    <source>
        <dbReference type="ARBA" id="ARBA00022448"/>
    </source>
</evidence>
<gene>
    <name evidence="12" type="primary">kup</name>
    <name evidence="15" type="ORF">SAMN05216410_2329</name>
</gene>
<dbReference type="GO" id="GO:0015079">
    <property type="term" value="F:potassium ion transmembrane transporter activity"/>
    <property type="evidence" value="ECO:0007669"/>
    <property type="project" value="UniProtKB-UniRule"/>
</dbReference>
<dbReference type="PANTHER" id="PTHR30540">
    <property type="entry name" value="OSMOTIC STRESS POTASSIUM TRANSPORTER"/>
    <property type="match status" value="1"/>
</dbReference>
<reference evidence="15 16" key="1">
    <citation type="submission" date="2016-09" db="EMBL/GenBank/DDBJ databases">
        <authorList>
            <person name="Capua I."/>
            <person name="De Benedictis P."/>
            <person name="Joannis T."/>
            <person name="Lombin L.H."/>
            <person name="Cattoli G."/>
        </authorList>
    </citation>
    <scope>NUCLEOTIDE SEQUENCE [LARGE SCALE GENOMIC DNA]</scope>
    <source>
        <strain evidence="15 16">ISLP-3</strain>
    </source>
</reference>
<feature type="transmembrane region" description="Helical" evidence="12">
    <location>
        <begin position="252"/>
        <end position="275"/>
    </location>
</feature>
<feature type="domain" description="K+ potassium transporter integral membrane" evidence="13">
    <location>
        <begin position="16"/>
        <end position="458"/>
    </location>
</feature>
<evidence type="ECO:0000256" key="10">
    <source>
        <dbReference type="ARBA" id="ARBA00023065"/>
    </source>
</evidence>
<keyword evidence="8 12" id="KW-0630">Potassium</keyword>
<keyword evidence="11 12" id="KW-0472">Membrane</keyword>
<feature type="transmembrane region" description="Helical" evidence="12">
    <location>
        <begin position="145"/>
        <end position="163"/>
    </location>
</feature>
<keyword evidence="7 12" id="KW-0769">Symport</keyword>